<protein>
    <submittedName>
        <fullName evidence="1">Uncharacterized protein</fullName>
    </submittedName>
</protein>
<evidence type="ECO:0000313" key="4">
    <source>
        <dbReference type="Proteomes" id="UP001302367"/>
    </source>
</evidence>
<dbReference type="OrthoDB" id="3650500at2759"/>
<sequence length="255" mass="28862">MSGVTNIQNSSAVARVFGTPELLEMILLEVAHSDIEFAKKNSKTRSMYNWRGTVSNGTLEVSHHLTSHFMWTPIILQAVSRCFQDTINGSSRLLRLRLRAIPRHVPWEPDPFKIGDNRGPIHWLERKLGVYAPDWSRINNGVLGLHVKVSGYHEKQRVKLHNDKQGSWRTIPCIEKPGVVSKVVVHLYKVYSKQIPPHRRVGRGAAYAYYRRTLCSCDIGPRPTLGEIFDVIDAAESLYCSFPLICKEGGAKCQC</sequence>
<proteinExistence type="predicted"/>
<dbReference type="EMBL" id="CP134190">
    <property type="protein sequence ID" value="WPB06485.1"/>
    <property type="molecule type" value="Genomic_DNA"/>
</dbReference>
<name>A0A2G5HGG9_CERBT</name>
<evidence type="ECO:0000313" key="3">
    <source>
        <dbReference type="Proteomes" id="UP000230605"/>
    </source>
</evidence>
<evidence type="ECO:0000313" key="2">
    <source>
        <dbReference type="EMBL" id="WPB06485.1"/>
    </source>
</evidence>
<evidence type="ECO:0000313" key="1">
    <source>
        <dbReference type="EMBL" id="PIA91640.1"/>
    </source>
</evidence>
<reference evidence="2 4" key="2">
    <citation type="submission" date="2023-09" db="EMBL/GenBank/DDBJ databases">
        <title>Complete-Gapless Cercospora beticola genome.</title>
        <authorList>
            <person name="Wyatt N.A."/>
            <person name="Spanner R.E."/>
            <person name="Bolton M.D."/>
        </authorList>
    </citation>
    <scope>NUCLEOTIDE SEQUENCE [LARGE SCALE GENOMIC DNA]</scope>
    <source>
        <strain evidence="2">Cb09-40</strain>
    </source>
</reference>
<accession>A0A2G5HGG9</accession>
<keyword evidence="4" id="KW-1185">Reference proteome</keyword>
<gene>
    <name evidence="1" type="ORF">CB0940_09214</name>
    <name evidence="2" type="ORF">RHO25_011142</name>
</gene>
<dbReference type="AlphaFoldDB" id="A0A2G5HGG9"/>
<reference evidence="1 3" key="1">
    <citation type="submission" date="2015-10" db="EMBL/GenBank/DDBJ databases">
        <title>The cercosporin biosynthetic gene cluster was horizontally transferred to several fungal lineages and shown to be expanded in Cercospora beticola based on microsynteny with recipient genomes.</title>
        <authorList>
            <person name="De Jonge R."/>
            <person name="Ebert M.K."/>
            <person name="Suttle J.C."/>
            <person name="Jurick Ii W.M."/>
            <person name="Secor G.A."/>
            <person name="Thomma B.P."/>
            <person name="Van De Peer Y."/>
            <person name="Bolton M.D."/>
        </authorList>
    </citation>
    <scope>NUCLEOTIDE SEQUENCE [LARGE SCALE GENOMIC DNA]</scope>
    <source>
        <strain evidence="1 3">09-40</strain>
    </source>
</reference>
<organism evidence="1 3">
    <name type="scientific">Cercospora beticola</name>
    <name type="common">Sugarbeet leaf spot fungus</name>
    <dbReference type="NCBI Taxonomy" id="122368"/>
    <lineage>
        <taxon>Eukaryota</taxon>
        <taxon>Fungi</taxon>
        <taxon>Dikarya</taxon>
        <taxon>Ascomycota</taxon>
        <taxon>Pezizomycotina</taxon>
        <taxon>Dothideomycetes</taxon>
        <taxon>Dothideomycetidae</taxon>
        <taxon>Mycosphaerellales</taxon>
        <taxon>Mycosphaerellaceae</taxon>
        <taxon>Cercospora</taxon>
    </lineage>
</organism>
<dbReference type="Proteomes" id="UP000230605">
    <property type="component" value="Chromosome 7"/>
</dbReference>
<dbReference type="EMBL" id="LKMD01000106">
    <property type="protein sequence ID" value="PIA91640.1"/>
    <property type="molecule type" value="Genomic_DNA"/>
</dbReference>
<dbReference type="Proteomes" id="UP001302367">
    <property type="component" value="Chromosome 7"/>
</dbReference>